<dbReference type="RefSeq" id="XP_018284617.1">
    <property type="nucleotide sequence ID" value="XM_018432898.1"/>
</dbReference>
<name>A0A167JRS3_PHYB8</name>
<evidence type="ECO:0000313" key="2">
    <source>
        <dbReference type="Proteomes" id="UP000077315"/>
    </source>
</evidence>
<dbReference type="AlphaFoldDB" id="A0A167JRS3"/>
<gene>
    <name evidence="1" type="ORF">PHYBLDRAFT_152376</name>
</gene>
<protein>
    <submittedName>
        <fullName evidence="1">Uncharacterized protein</fullName>
    </submittedName>
</protein>
<reference evidence="2" key="1">
    <citation type="submission" date="2015-06" db="EMBL/GenBank/DDBJ databases">
        <title>Expansion of signal transduction pathways in fungi by whole-genome duplication.</title>
        <authorList>
            <consortium name="DOE Joint Genome Institute"/>
            <person name="Corrochano L.M."/>
            <person name="Kuo A."/>
            <person name="Marcet-Houben M."/>
            <person name="Polaino S."/>
            <person name="Salamov A."/>
            <person name="Villalobos J.M."/>
            <person name="Alvarez M.I."/>
            <person name="Avalos J."/>
            <person name="Benito E.P."/>
            <person name="Benoit I."/>
            <person name="Burger G."/>
            <person name="Camino L.P."/>
            <person name="Canovas D."/>
            <person name="Cerda-Olmedo E."/>
            <person name="Cheng J.-F."/>
            <person name="Dominguez A."/>
            <person name="Elias M."/>
            <person name="Eslava A.P."/>
            <person name="Glaser F."/>
            <person name="Grimwood J."/>
            <person name="Gutierrez G."/>
            <person name="Heitman J."/>
            <person name="Henrissat B."/>
            <person name="Iturriaga E.A."/>
            <person name="Lang B.F."/>
            <person name="Lavin J.L."/>
            <person name="Lee S."/>
            <person name="Li W."/>
            <person name="Lindquist E."/>
            <person name="Lopez-Garcia S."/>
            <person name="Luque E.M."/>
            <person name="Marcos A.T."/>
            <person name="Martin J."/>
            <person name="McCluskey K."/>
            <person name="Medina H.R."/>
            <person name="Miralles-Duran A."/>
            <person name="Miyazaki A."/>
            <person name="Munoz-Torres E."/>
            <person name="Oguiza J.A."/>
            <person name="Ohm R."/>
            <person name="Olmedo M."/>
            <person name="Orejas M."/>
            <person name="Ortiz-Castellanos L."/>
            <person name="Pisabarro A.G."/>
            <person name="Rodriguez-Romero J."/>
            <person name="Ruiz-Herrera J."/>
            <person name="Ruiz-Vazquez R."/>
            <person name="Sanz C."/>
            <person name="Schackwitz W."/>
            <person name="Schmutz J."/>
            <person name="Shahriari M."/>
            <person name="Shelest E."/>
            <person name="Silva-Franco F."/>
            <person name="Soanes D."/>
            <person name="Syed K."/>
            <person name="Tagua V.G."/>
            <person name="Talbot N.J."/>
            <person name="Thon M."/>
            <person name="De vries R.P."/>
            <person name="Wiebenga A."/>
            <person name="Yadav J.S."/>
            <person name="Braun E.L."/>
            <person name="Baker S."/>
            <person name="Garre V."/>
            <person name="Horwitz B."/>
            <person name="Torres-Martinez S."/>
            <person name="Idnurm A."/>
            <person name="Herrera-Estrella A."/>
            <person name="Gabaldon T."/>
            <person name="Grigoriev I.V."/>
        </authorList>
    </citation>
    <scope>NUCLEOTIDE SEQUENCE [LARGE SCALE GENOMIC DNA]</scope>
    <source>
        <strain evidence="2">NRRL 1555(-)</strain>
    </source>
</reference>
<dbReference type="Proteomes" id="UP000077315">
    <property type="component" value="Unassembled WGS sequence"/>
</dbReference>
<dbReference type="EMBL" id="KV441002">
    <property type="protein sequence ID" value="OAD66577.1"/>
    <property type="molecule type" value="Genomic_DNA"/>
</dbReference>
<keyword evidence="2" id="KW-1185">Reference proteome</keyword>
<evidence type="ECO:0000313" key="1">
    <source>
        <dbReference type="EMBL" id="OAD66577.1"/>
    </source>
</evidence>
<sequence>MPAPSSSSPGTKNRRMTQCEFQSAFLRNSKRQTAIFDEAFTSLSSQLEEVKDAFICSVECQYIHAVSFWEARRLDRASRNNNTREDILARKQISRDDLLSRDIIAREEREAKGKFADKITQYLSASSTSHNNASD</sequence>
<organism evidence="1 2">
    <name type="scientific">Phycomyces blakesleeanus (strain ATCC 8743b / DSM 1359 / FGSC 10004 / NBRC 33097 / NRRL 1555)</name>
    <dbReference type="NCBI Taxonomy" id="763407"/>
    <lineage>
        <taxon>Eukaryota</taxon>
        <taxon>Fungi</taxon>
        <taxon>Fungi incertae sedis</taxon>
        <taxon>Mucoromycota</taxon>
        <taxon>Mucoromycotina</taxon>
        <taxon>Mucoromycetes</taxon>
        <taxon>Mucorales</taxon>
        <taxon>Phycomycetaceae</taxon>
        <taxon>Phycomyces</taxon>
    </lineage>
</organism>
<dbReference type="GeneID" id="28993804"/>
<proteinExistence type="predicted"/>
<accession>A0A167JRS3</accession>
<dbReference type="VEuPathDB" id="FungiDB:PHYBLDRAFT_152376"/>
<dbReference type="InParanoid" id="A0A167JRS3"/>